<dbReference type="Pfam" id="PF01593">
    <property type="entry name" value="Amino_oxidase"/>
    <property type="match status" value="1"/>
</dbReference>
<keyword evidence="3" id="KW-1185">Reference proteome</keyword>
<evidence type="ECO:0000313" key="3">
    <source>
        <dbReference type="Proteomes" id="UP000249169"/>
    </source>
</evidence>
<dbReference type="AlphaFoldDB" id="A0A328C0U4"/>
<dbReference type="SUPFAM" id="SSF51905">
    <property type="entry name" value="FAD/NAD(P)-binding domain"/>
    <property type="match status" value="1"/>
</dbReference>
<organism evidence="2 3">
    <name type="scientific">Lujinxingia litoralis</name>
    <dbReference type="NCBI Taxonomy" id="2211119"/>
    <lineage>
        <taxon>Bacteria</taxon>
        <taxon>Deltaproteobacteria</taxon>
        <taxon>Bradymonadales</taxon>
        <taxon>Lujinxingiaceae</taxon>
        <taxon>Lujinxingia</taxon>
    </lineage>
</organism>
<dbReference type="Gene3D" id="3.50.50.60">
    <property type="entry name" value="FAD/NAD(P)-binding domain"/>
    <property type="match status" value="2"/>
</dbReference>
<accession>A0A328C0U4</accession>
<dbReference type="InterPro" id="IPR036188">
    <property type="entry name" value="FAD/NAD-bd_sf"/>
</dbReference>
<dbReference type="GO" id="GO:0016491">
    <property type="term" value="F:oxidoreductase activity"/>
    <property type="evidence" value="ECO:0007669"/>
    <property type="project" value="InterPro"/>
</dbReference>
<dbReference type="GO" id="GO:0016116">
    <property type="term" value="P:carotenoid metabolic process"/>
    <property type="evidence" value="ECO:0007669"/>
    <property type="project" value="InterPro"/>
</dbReference>
<dbReference type="PANTHER" id="PTHR46313">
    <property type="match status" value="1"/>
</dbReference>
<dbReference type="OrthoDB" id="9794630at2"/>
<evidence type="ECO:0000259" key="1">
    <source>
        <dbReference type="Pfam" id="PF01593"/>
    </source>
</evidence>
<dbReference type="PANTHER" id="PTHR46313:SF3">
    <property type="entry name" value="PROLYCOPENE ISOMERASE, CHLOROPLASTIC"/>
    <property type="match status" value="1"/>
</dbReference>
<dbReference type="Gene3D" id="3.90.660.20">
    <property type="entry name" value="Protoporphyrinogen oxidase, mitochondrial, domain 2"/>
    <property type="match status" value="1"/>
</dbReference>
<name>A0A328C0U4_9DELT</name>
<comment type="caution">
    <text evidence="2">The sequence shown here is derived from an EMBL/GenBank/DDBJ whole genome shotgun (WGS) entry which is preliminary data.</text>
</comment>
<evidence type="ECO:0000313" key="2">
    <source>
        <dbReference type="EMBL" id="RAL20196.1"/>
    </source>
</evidence>
<reference evidence="2 3" key="1">
    <citation type="submission" date="2018-05" db="EMBL/GenBank/DDBJ databases">
        <title>Lujinxingia marina gen. nov. sp. nov., a new facultative anaerobic member of the class Deltaproteobacteria, and proposal of Lujinxingaceae fam. nov.</title>
        <authorList>
            <person name="Li C.-M."/>
        </authorList>
    </citation>
    <scope>NUCLEOTIDE SEQUENCE [LARGE SCALE GENOMIC DNA]</scope>
    <source>
        <strain evidence="2 3">B210</strain>
    </source>
</reference>
<dbReference type="InterPro" id="IPR002937">
    <property type="entry name" value="Amino_oxidase"/>
</dbReference>
<proteinExistence type="predicted"/>
<dbReference type="RefSeq" id="WP_111731373.1">
    <property type="nucleotide sequence ID" value="NZ_QHKO01000013.1"/>
</dbReference>
<sequence>MHTVDVAVIGAGFGGLATALTLAEEGLDTALFERLTYPGGCASTFYRRGYRFEAGATLFSGFGPGQLFDTWIKRHNLPVRFESLDPLVTLRTAEMELAISSDRHALTAAFCAIPGAPTGALRRFFAYQQRVADALWALFDDPTLLPPFTPANLTRHLGRSPRYLVLLNAVGRSVGDVLKRFELASFQPLRTYLNAVCQITVQASADQAEAPFALAAIDYFFRGTGHIHGGIGQLATALTDAIQKLGGQVYMADPVRRLTREHDHWVLQSRRRTLRARFVVANLLPAALLQLLDDPQLASPSLDRHHTAVQGGWGAAMLYLGVDRTQLARPEAFHLELVDQTDAPFREGNHVFCSVSDADEAGRAPDDQRVVTLSTHVRMARYADASPTERAAYIHDVQERMRQTLKLRAPELSHAIRFEMTASPRTFERFTARPHGYVGGVPRRKGLQNYRDLGPQQVAPDLYLVGDSVFPGQSTLAVALGGLRTARAIL</sequence>
<feature type="domain" description="Amine oxidase" evidence="1">
    <location>
        <begin position="14"/>
        <end position="490"/>
    </location>
</feature>
<gene>
    <name evidence="2" type="ORF">DL240_18435</name>
</gene>
<dbReference type="EMBL" id="QHKO01000013">
    <property type="protein sequence ID" value="RAL20196.1"/>
    <property type="molecule type" value="Genomic_DNA"/>
</dbReference>
<protein>
    <submittedName>
        <fullName evidence="2">FAD-dependent oxidoreductase</fullName>
    </submittedName>
</protein>
<dbReference type="InterPro" id="IPR045892">
    <property type="entry name" value="CrtISO-like"/>
</dbReference>
<dbReference type="Proteomes" id="UP000249169">
    <property type="component" value="Unassembled WGS sequence"/>
</dbReference>